<dbReference type="GO" id="GO:0005737">
    <property type="term" value="C:cytoplasm"/>
    <property type="evidence" value="ECO:0007669"/>
    <property type="project" value="TreeGrafter"/>
</dbReference>
<dbReference type="OrthoDB" id="45518at2759"/>
<comment type="caution">
    <text evidence="2">The sequence shown here is derived from an EMBL/GenBank/DDBJ whole genome shotgun (WGS) entry which is preliminary data.</text>
</comment>
<evidence type="ECO:0000313" key="3">
    <source>
        <dbReference type="Proteomes" id="UP000784294"/>
    </source>
</evidence>
<dbReference type="InterPro" id="IPR051498">
    <property type="entry name" value="Phosducin-like_chap/apop_reg"/>
</dbReference>
<dbReference type="PANTHER" id="PTHR45809:SF3">
    <property type="entry name" value="VIRAL IAP-ASSOCIATED FACTOR HOMOLOG"/>
    <property type="match status" value="1"/>
</dbReference>
<gene>
    <name evidence="2" type="ORF">PXEA_LOCUS36102</name>
</gene>
<name>A0A448XQW1_9PLAT</name>
<dbReference type="SUPFAM" id="SSF52833">
    <property type="entry name" value="Thioredoxin-like"/>
    <property type="match status" value="1"/>
</dbReference>
<dbReference type="GO" id="GO:0006457">
    <property type="term" value="P:protein folding"/>
    <property type="evidence" value="ECO:0007669"/>
    <property type="project" value="TreeGrafter"/>
</dbReference>
<keyword evidence="3" id="KW-1185">Reference proteome</keyword>
<dbReference type="EMBL" id="CAAALY010275699">
    <property type="protein sequence ID" value="VEL42662.1"/>
    <property type="molecule type" value="Genomic_DNA"/>
</dbReference>
<comment type="similarity">
    <text evidence="1">Belongs to the phosducin family.</text>
</comment>
<sequence>MEEYRRKRLAEMQKLALKQKFGFLKEVTRADWKTEINEAGDLHIVIHIASQGSQI</sequence>
<proteinExistence type="inferred from homology"/>
<dbReference type="AlphaFoldDB" id="A0A448XQW1"/>
<reference evidence="2" key="1">
    <citation type="submission" date="2018-11" db="EMBL/GenBank/DDBJ databases">
        <authorList>
            <consortium name="Pathogen Informatics"/>
        </authorList>
    </citation>
    <scope>NUCLEOTIDE SEQUENCE</scope>
</reference>
<evidence type="ECO:0000313" key="2">
    <source>
        <dbReference type="EMBL" id="VEL42662.1"/>
    </source>
</evidence>
<accession>A0A448XQW1</accession>
<dbReference type="PANTHER" id="PTHR45809">
    <property type="entry name" value="VIRAL IAP-ASSOCIATED FACTOR HOMOLOG"/>
    <property type="match status" value="1"/>
</dbReference>
<protein>
    <submittedName>
        <fullName evidence="2">Uncharacterized protein</fullName>
    </submittedName>
</protein>
<dbReference type="InterPro" id="IPR036249">
    <property type="entry name" value="Thioredoxin-like_sf"/>
</dbReference>
<evidence type="ECO:0000256" key="1">
    <source>
        <dbReference type="ARBA" id="ARBA00009686"/>
    </source>
</evidence>
<organism evidence="2 3">
    <name type="scientific">Protopolystoma xenopodis</name>
    <dbReference type="NCBI Taxonomy" id="117903"/>
    <lineage>
        <taxon>Eukaryota</taxon>
        <taxon>Metazoa</taxon>
        <taxon>Spiralia</taxon>
        <taxon>Lophotrochozoa</taxon>
        <taxon>Platyhelminthes</taxon>
        <taxon>Monogenea</taxon>
        <taxon>Polyopisthocotylea</taxon>
        <taxon>Polystomatidea</taxon>
        <taxon>Polystomatidae</taxon>
        <taxon>Protopolystoma</taxon>
    </lineage>
</organism>
<dbReference type="Proteomes" id="UP000784294">
    <property type="component" value="Unassembled WGS sequence"/>
</dbReference>